<evidence type="ECO:0000256" key="4">
    <source>
        <dbReference type="ARBA" id="ARBA00022840"/>
    </source>
</evidence>
<evidence type="ECO:0000313" key="8">
    <source>
        <dbReference type="Proteomes" id="UP000314294"/>
    </source>
</evidence>
<feature type="compositionally biased region" description="Acidic residues" evidence="5">
    <location>
        <begin position="20"/>
        <end position="29"/>
    </location>
</feature>
<dbReference type="Proteomes" id="UP000314294">
    <property type="component" value="Unassembled WGS sequence"/>
</dbReference>
<gene>
    <name evidence="7" type="primary">ZRANB3_3</name>
    <name evidence="7" type="ORF">EYF80_049638</name>
</gene>
<dbReference type="GO" id="GO:0043596">
    <property type="term" value="C:nuclear replication fork"/>
    <property type="evidence" value="ECO:0007669"/>
    <property type="project" value="TreeGrafter"/>
</dbReference>
<dbReference type="GO" id="GO:0004520">
    <property type="term" value="F:DNA endonuclease activity"/>
    <property type="evidence" value="ECO:0007669"/>
    <property type="project" value="TreeGrafter"/>
</dbReference>
<dbReference type="GO" id="GO:0031297">
    <property type="term" value="P:replication fork processing"/>
    <property type="evidence" value="ECO:0007669"/>
    <property type="project" value="TreeGrafter"/>
</dbReference>
<dbReference type="GO" id="GO:0004386">
    <property type="term" value="F:helicase activity"/>
    <property type="evidence" value="ECO:0007669"/>
    <property type="project" value="UniProtKB-KW"/>
</dbReference>
<dbReference type="Pfam" id="PF01844">
    <property type="entry name" value="HNH"/>
    <property type="match status" value="1"/>
</dbReference>
<evidence type="ECO:0000259" key="6">
    <source>
        <dbReference type="SMART" id="SM00507"/>
    </source>
</evidence>
<evidence type="ECO:0000256" key="2">
    <source>
        <dbReference type="ARBA" id="ARBA00022801"/>
    </source>
</evidence>
<dbReference type="GO" id="GO:0003676">
    <property type="term" value="F:nucleic acid binding"/>
    <property type="evidence" value="ECO:0007669"/>
    <property type="project" value="InterPro"/>
</dbReference>
<organism evidence="7 8">
    <name type="scientific">Liparis tanakae</name>
    <name type="common">Tanaka's snailfish</name>
    <dbReference type="NCBI Taxonomy" id="230148"/>
    <lineage>
        <taxon>Eukaryota</taxon>
        <taxon>Metazoa</taxon>
        <taxon>Chordata</taxon>
        <taxon>Craniata</taxon>
        <taxon>Vertebrata</taxon>
        <taxon>Euteleostomi</taxon>
        <taxon>Actinopterygii</taxon>
        <taxon>Neopterygii</taxon>
        <taxon>Teleostei</taxon>
        <taxon>Neoteleostei</taxon>
        <taxon>Acanthomorphata</taxon>
        <taxon>Eupercaria</taxon>
        <taxon>Perciformes</taxon>
        <taxon>Cottioidei</taxon>
        <taxon>Cottales</taxon>
        <taxon>Liparidae</taxon>
        <taxon>Liparis</taxon>
    </lineage>
</organism>
<evidence type="ECO:0000256" key="3">
    <source>
        <dbReference type="ARBA" id="ARBA00022806"/>
    </source>
</evidence>
<dbReference type="SMART" id="SM00507">
    <property type="entry name" value="HNHc"/>
    <property type="match status" value="1"/>
</dbReference>
<comment type="caution">
    <text evidence="7">The sequence shown here is derived from an EMBL/GenBank/DDBJ whole genome shotgun (WGS) entry which is preliminary data.</text>
</comment>
<feature type="region of interest" description="Disordered" evidence="5">
    <location>
        <begin position="15"/>
        <end position="34"/>
    </location>
</feature>
<keyword evidence="2" id="KW-0378">Hydrolase</keyword>
<dbReference type="PANTHER" id="PTHR45766:SF3">
    <property type="entry name" value="DNA ANNEALING HELICASE AND ENDONUCLEASE ZRANB3"/>
    <property type="match status" value="1"/>
</dbReference>
<dbReference type="PANTHER" id="PTHR45766">
    <property type="entry name" value="DNA ANNEALING HELICASE AND ENDONUCLEASE ZRANB3 FAMILY MEMBER"/>
    <property type="match status" value="1"/>
</dbReference>
<keyword evidence="1" id="KW-0547">Nucleotide-binding</keyword>
<keyword evidence="7" id="KW-0255">Endonuclease</keyword>
<evidence type="ECO:0000256" key="5">
    <source>
        <dbReference type="SAM" id="MobiDB-lite"/>
    </source>
</evidence>
<dbReference type="GO" id="GO:0005524">
    <property type="term" value="F:ATP binding"/>
    <property type="evidence" value="ECO:0007669"/>
    <property type="project" value="UniProtKB-KW"/>
</dbReference>
<dbReference type="AlphaFoldDB" id="A0A4Z2FH05"/>
<keyword evidence="8" id="KW-1185">Reference proteome</keyword>
<sequence length="209" mass="23583">MFFLHLCLRSRAADSSKAEAEEEEEEEEQRPEGGYLQAVDSAGVPLCLSCQGPCSTTGGAWDTRFCSHRCQEEFQLRSSQTYMRSRVMETEQGVCQQCGLHAHDLFLKVRDAPPPQRKDVLENTWLAQLPLKRLNEMIRAPVEGDFWQVDHIRPVYGGGGQCSLDNLQTLCTVCHKARTAEQAKERSQMRKSAAASKVASDISRFFVRK</sequence>
<keyword evidence="3 7" id="KW-0347">Helicase</keyword>
<dbReference type="InterPro" id="IPR003615">
    <property type="entry name" value="HNH_nuc"/>
</dbReference>
<dbReference type="InterPro" id="IPR002711">
    <property type="entry name" value="HNH"/>
</dbReference>
<reference evidence="7 8" key="1">
    <citation type="submission" date="2019-03" db="EMBL/GenBank/DDBJ databases">
        <title>First draft genome of Liparis tanakae, snailfish: a comprehensive survey of snailfish specific genes.</title>
        <authorList>
            <person name="Kim W."/>
            <person name="Song I."/>
            <person name="Jeong J.-H."/>
            <person name="Kim D."/>
            <person name="Kim S."/>
            <person name="Ryu S."/>
            <person name="Song J.Y."/>
            <person name="Lee S.K."/>
        </authorList>
    </citation>
    <scope>NUCLEOTIDE SEQUENCE [LARGE SCALE GENOMIC DNA]</scope>
    <source>
        <tissue evidence="7">Muscle</tissue>
    </source>
</reference>
<dbReference type="CDD" id="cd00085">
    <property type="entry name" value="HNHc"/>
    <property type="match status" value="1"/>
</dbReference>
<dbReference type="GO" id="GO:0006281">
    <property type="term" value="P:DNA repair"/>
    <property type="evidence" value="ECO:0007669"/>
    <property type="project" value="TreeGrafter"/>
</dbReference>
<name>A0A4Z2FH05_9TELE</name>
<dbReference type="Gene3D" id="1.10.30.50">
    <property type="match status" value="1"/>
</dbReference>
<accession>A0A4Z2FH05</accession>
<dbReference type="GO" id="GO:0008270">
    <property type="term" value="F:zinc ion binding"/>
    <property type="evidence" value="ECO:0007669"/>
    <property type="project" value="InterPro"/>
</dbReference>
<dbReference type="GO" id="GO:0016787">
    <property type="term" value="F:hydrolase activity"/>
    <property type="evidence" value="ECO:0007669"/>
    <property type="project" value="UniProtKB-KW"/>
</dbReference>
<keyword evidence="7" id="KW-0540">Nuclease</keyword>
<dbReference type="EMBL" id="SRLO01001210">
    <property type="protein sequence ID" value="TNN40200.1"/>
    <property type="molecule type" value="Genomic_DNA"/>
</dbReference>
<keyword evidence="4" id="KW-0067">ATP-binding</keyword>
<feature type="domain" description="HNH nuclease" evidence="6">
    <location>
        <begin position="125"/>
        <end position="176"/>
    </location>
</feature>
<dbReference type="OrthoDB" id="2801544at2759"/>
<evidence type="ECO:0000313" key="7">
    <source>
        <dbReference type="EMBL" id="TNN40200.1"/>
    </source>
</evidence>
<protein>
    <submittedName>
        <fullName evidence="7">DNA annealing helicase and endonuclease ZRANB3</fullName>
    </submittedName>
</protein>
<evidence type="ECO:0000256" key="1">
    <source>
        <dbReference type="ARBA" id="ARBA00022741"/>
    </source>
</evidence>
<proteinExistence type="predicted"/>